<proteinExistence type="predicted"/>
<evidence type="ECO:0000313" key="3">
    <source>
        <dbReference type="Proteomes" id="UP000295210"/>
    </source>
</evidence>
<feature type="transmembrane region" description="Helical" evidence="1">
    <location>
        <begin position="355"/>
        <end position="378"/>
    </location>
</feature>
<keyword evidence="3" id="KW-1185">Reference proteome</keyword>
<feature type="transmembrane region" description="Helical" evidence="1">
    <location>
        <begin position="58"/>
        <end position="75"/>
    </location>
</feature>
<keyword evidence="1" id="KW-0812">Transmembrane</keyword>
<keyword evidence="1" id="KW-0472">Membrane</keyword>
<feature type="transmembrane region" description="Helical" evidence="1">
    <location>
        <begin position="269"/>
        <end position="285"/>
    </location>
</feature>
<feature type="transmembrane region" description="Helical" evidence="1">
    <location>
        <begin position="95"/>
        <end position="117"/>
    </location>
</feature>
<reference evidence="2 3" key="1">
    <citation type="submission" date="2019-03" db="EMBL/GenBank/DDBJ databases">
        <title>Genomic Encyclopedia of Type Strains, Phase IV (KMG-IV): sequencing the most valuable type-strain genomes for metagenomic binning, comparative biology and taxonomic classification.</title>
        <authorList>
            <person name="Goeker M."/>
        </authorList>
    </citation>
    <scope>NUCLEOTIDE SEQUENCE [LARGE SCALE GENOMIC DNA]</scope>
    <source>
        <strain evidence="2 3">DSM 103428</strain>
    </source>
</reference>
<evidence type="ECO:0000313" key="2">
    <source>
        <dbReference type="EMBL" id="TCK71527.1"/>
    </source>
</evidence>
<feature type="transmembrane region" description="Helical" evidence="1">
    <location>
        <begin position="200"/>
        <end position="220"/>
    </location>
</feature>
<feature type="transmembrane region" description="Helical" evidence="1">
    <location>
        <begin position="232"/>
        <end position="249"/>
    </location>
</feature>
<accession>A0A4R1L397</accession>
<feature type="transmembrane region" description="Helical" evidence="1">
    <location>
        <begin position="20"/>
        <end position="38"/>
    </location>
</feature>
<dbReference type="AlphaFoldDB" id="A0A4R1L397"/>
<feature type="transmembrane region" description="Helical" evidence="1">
    <location>
        <begin position="292"/>
        <end position="314"/>
    </location>
</feature>
<feature type="transmembrane region" description="Helical" evidence="1">
    <location>
        <begin position="168"/>
        <end position="188"/>
    </location>
</feature>
<evidence type="ECO:0000256" key="1">
    <source>
        <dbReference type="SAM" id="Phobius"/>
    </source>
</evidence>
<name>A0A4R1L397_9BACT</name>
<dbReference type="RefSeq" id="WP_243648261.1">
    <property type="nucleotide sequence ID" value="NZ_SMGK01000005.1"/>
</dbReference>
<dbReference type="InterPro" id="IPR023349">
    <property type="entry name" value="NH3_CH4_mOase_C_sf"/>
</dbReference>
<dbReference type="Proteomes" id="UP000295210">
    <property type="component" value="Unassembled WGS sequence"/>
</dbReference>
<dbReference type="EMBL" id="SMGK01000005">
    <property type="protein sequence ID" value="TCK71527.1"/>
    <property type="molecule type" value="Genomic_DNA"/>
</dbReference>
<comment type="caution">
    <text evidence="2">The sequence shown here is derived from an EMBL/GenBank/DDBJ whole genome shotgun (WGS) entry which is preliminary data.</text>
</comment>
<organism evidence="2 3">
    <name type="scientific">Acidipila rosea</name>
    <dbReference type="NCBI Taxonomy" id="768535"/>
    <lineage>
        <taxon>Bacteria</taxon>
        <taxon>Pseudomonadati</taxon>
        <taxon>Acidobacteriota</taxon>
        <taxon>Terriglobia</taxon>
        <taxon>Terriglobales</taxon>
        <taxon>Acidobacteriaceae</taxon>
        <taxon>Acidipila</taxon>
    </lineage>
</organism>
<sequence length="387" mass="43700">MATLTASARMPKVRQKTIPWYVWCAALAVTSVTIGAHWDVSWHRSIGRDSFWTPAHMAIYACGVLAGISCGYLILKTTFTRSPEMVASSVSVFGFRGPLGAFLAAWGGIAMLTSAPFDNWWHNAYGLDVKIISPPHTLLMLGIWAVAVGALFLLVAEMNRADGALFRHMQWLLLYVSGLMLVLSMFFRMEYTWDVKLHGAGAYISVALGVPLFYAMVWYASRNRWACTWTTLLYTVFLIGLILILPLFPAQPKLGPVYQQVTQFIPPKFPLLLVVPAFALDLLWSQTVKRQAWLVALLSGPVFILTFVCVQWPFATFLMSKASENRFFGTTYHDYGTPPWSYEVLRRFWMPEHGLVLWEGLAMAMLYAAITTWMGIALGRWMQKIQR</sequence>
<feature type="transmembrane region" description="Helical" evidence="1">
    <location>
        <begin position="137"/>
        <end position="156"/>
    </location>
</feature>
<keyword evidence="1" id="KW-1133">Transmembrane helix</keyword>
<protein>
    <submittedName>
        <fullName evidence="2">Uncharacterized protein</fullName>
    </submittedName>
</protein>
<dbReference type="Gene3D" id="1.20.1050.50">
    <property type="entry name" value="Particulate methane monooxygenase subunit c2. Chain: C"/>
    <property type="match status" value="1"/>
</dbReference>
<gene>
    <name evidence="2" type="ORF">C7378_2806</name>
</gene>